<dbReference type="EMBL" id="AWUE01020388">
    <property type="protein sequence ID" value="OMO68472.1"/>
    <property type="molecule type" value="Genomic_DNA"/>
</dbReference>
<name>A0A1R3HDQ8_9ROSI</name>
<protein>
    <submittedName>
        <fullName evidence="1">Uncharacterized protein</fullName>
    </submittedName>
</protein>
<sequence>MCLSKGERRNRSSRPNRLVGGSAYVAARFITDREKVDNGSAS</sequence>
<dbReference type="AlphaFoldDB" id="A0A1R3HDQ8"/>
<dbReference type="Proteomes" id="UP000187203">
    <property type="component" value="Unassembled WGS sequence"/>
</dbReference>
<reference evidence="2" key="1">
    <citation type="submission" date="2013-09" db="EMBL/GenBank/DDBJ databases">
        <title>Corchorus olitorius genome sequencing.</title>
        <authorList>
            <person name="Alam M."/>
            <person name="Haque M.S."/>
            <person name="Islam M.S."/>
            <person name="Emdad E.M."/>
            <person name="Islam M.M."/>
            <person name="Ahmed B."/>
            <person name="Halim A."/>
            <person name="Hossen Q.M.M."/>
            <person name="Hossain M.Z."/>
            <person name="Ahmed R."/>
            <person name="Khan M.M."/>
            <person name="Islam R."/>
            <person name="Rashid M.M."/>
            <person name="Khan S.A."/>
            <person name="Rahman M.S."/>
            <person name="Alam M."/>
            <person name="Yahiya A.S."/>
            <person name="Khan M.S."/>
            <person name="Azam M.S."/>
            <person name="Haque T."/>
            <person name="Lashkar M.Z.H."/>
            <person name="Akhand A.I."/>
            <person name="Morshed G."/>
            <person name="Roy S."/>
            <person name="Uddin K.S."/>
            <person name="Rabeya T."/>
            <person name="Hossain A.S."/>
            <person name="Chowdhury A."/>
            <person name="Snigdha A.R."/>
            <person name="Mortoza M.S."/>
            <person name="Matin S.A."/>
            <person name="Hoque S.M.E."/>
            <person name="Islam M.K."/>
            <person name="Roy D.K."/>
            <person name="Haider R."/>
            <person name="Moosa M.M."/>
            <person name="Elias S.M."/>
            <person name="Hasan A.M."/>
            <person name="Jahan S."/>
            <person name="Shafiuddin M."/>
            <person name="Mahmood N."/>
            <person name="Shommy N.S."/>
        </authorList>
    </citation>
    <scope>NUCLEOTIDE SEQUENCE [LARGE SCALE GENOMIC DNA]</scope>
    <source>
        <strain evidence="2">cv. O-4</strain>
    </source>
</reference>
<organism evidence="1 2">
    <name type="scientific">Corchorus olitorius</name>
    <dbReference type="NCBI Taxonomy" id="93759"/>
    <lineage>
        <taxon>Eukaryota</taxon>
        <taxon>Viridiplantae</taxon>
        <taxon>Streptophyta</taxon>
        <taxon>Embryophyta</taxon>
        <taxon>Tracheophyta</taxon>
        <taxon>Spermatophyta</taxon>
        <taxon>Magnoliopsida</taxon>
        <taxon>eudicotyledons</taxon>
        <taxon>Gunneridae</taxon>
        <taxon>Pentapetalae</taxon>
        <taxon>rosids</taxon>
        <taxon>malvids</taxon>
        <taxon>Malvales</taxon>
        <taxon>Malvaceae</taxon>
        <taxon>Grewioideae</taxon>
        <taxon>Apeibeae</taxon>
        <taxon>Corchorus</taxon>
    </lineage>
</organism>
<evidence type="ECO:0000313" key="2">
    <source>
        <dbReference type="Proteomes" id="UP000187203"/>
    </source>
</evidence>
<accession>A0A1R3HDQ8</accession>
<proteinExistence type="predicted"/>
<gene>
    <name evidence="1" type="ORF">COLO4_29647</name>
</gene>
<comment type="caution">
    <text evidence="1">The sequence shown here is derived from an EMBL/GenBank/DDBJ whole genome shotgun (WGS) entry which is preliminary data.</text>
</comment>
<keyword evidence="2" id="KW-1185">Reference proteome</keyword>
<evidence type="ECO:0000313" key="1">
    <source>
        <dbReference type="EMBL" id="OMO68472.1"/>
    </source>
</evidence>